<dbReference type="InterPro" id="IPR002495">
    <property type="entry name" value="Glyco_trans_8"/>
</dbReference>
<dbReference type="Pfam" id="PF01501">
    <property type="entry name" value="Glyco_transf_8"/>
    <property type="match status" value="1"/>
</dbReference>
<proteinExistence type="predicted"/>
<evidence type="ECO:0000313" key="9">
    <source>
        <dbReference type="Proteomes" id="UP000277742"/>
    </source>
</evidence>
<evidence type="ECO:0000313" key="5">
    <source>
        <dbReference type="EMBL" id="RSI84105.1"/>
    </source>
</evidence>
<evidence type="ECO:0000313" key="6">
    <source>
        <dbReference type="EMBL" id="RSJ90104.1"/>
    </source>
</evidence>
<dbReference type="SUPFAM" id="SSF53448">
    <property type="entry name" value="Nucleotide-diphospho-sugar transferases"/>
    <property type="match status" value="1"/>
</dbReference>
<organism evidence="4 7">
    <name type="scientific">Streptococcus mitis</name>
    <dbReference type="NCBI Taxonomy" id="28037"/>
    <lineage>
        <taxon>Bacteria</taxon>
        <taxon>Bacillati</taxon>
        <taxon>Bacillota</taxon>
        <taxon>Bacilli</taxon>
        <taxon>Lactobacillales</taxon>
        <taxon>Streptococcaceae</taxon>
        <taxon>Streptococcus</taxon>
        <taxon>Streptococcus mitis group</taxon>
    </lineage>
</organism>
<reference evidence="4 7" key="1">
    <citation type="submission" date="2014-05" db="EMBL/GenBank/DDBJ databases">
        <authorList>
            <person name="Daugherty S.C."/>
            <person name="Tallon L.J."/>
            <person name="Sadzewicz L."/>
            <person name="Kilian M."/>
            <person name="Tettelin H."/>
        </authorList>
    </citation>
    <scope>NUCLEOTIDE SEQUENCE [LARGE SCALE GENOMIC DNA]</scope>
    <source>
        <strain evidence="4 7">SK578</strain>
    </source>
</reference>
<evidence type="ECO:0000256" key="3">
    <source>
        <dbReference type="ARBA" id="ARBA00022723"/>
    </source>
</evidence>
<dbReference type="EMBL" id="RJNR01000003">
    <property type="protein sequence ID" value="RSI84105.1"/>
    <property type="molecule type" value="Genomic_DNA"/>
</dbReference>
<dbReference type="Proteomes" id="UP000271520">
    <property type="component" value="Unassembled WGS sequence"/>
</dbReference>
<dbReference type="EMBL" id="JPFY01000014">
    <property type="protein sequence ID" value="KEQ43908.1"/>
    <property type="molecule type" value="Genomic_DNA"/>
</dbReference>
<dbReference type="Proteomes" id="UP000277742">
    <property type="component" value="Unassembled WGS sequence"/>
</dbReference>
<sequence>MRKSIVLAADNAYLIPLETTIKSVLYHNRDVDFYILNSDIAPEWFKLLGRKMEVVNSTIHNVHFDKELFEGYKTGPHLNYASYFRFFATEVVESDKVLYLDSDIIVTGELSTLFEIDLKGYFIGAVDDVYAYEGRKSGFNSGVLLMHVAKWKEHSIVNSLLELAAGQNQAVHLGDQSILNIYFEDNWLALDKTYNYMAGVDIYRLDQKCERLDDNPPVIVHFASHDKPWNTYSISRLRELWWAYRDLDWSEIAFQRSSLNFFDRSNQSKKQAMLVTWSADVKHLEYLLQHLPDWHFHVAAPVYCNKDLTKLSVYSNMTLYQSILHQRIDWLLDDSAVYLDINMGGEVLDVVTRAKERGKKILAFDITRKSMDDGLYEGIFSIERPDDLVDKMKNIEIE</sequence>
<dbReference type="PANTHER" id="PTHR13778:SF47">
    <property type="entry name" value="LIPOPOLYSACCHARIDE 1,3-GALACTOSYLTRANSFERASE"/>
    <property type="match status" value="1"/>
</dbReference>
<evidence type="ECO:0000256" key="1">
    <source>
        <dbReference type="ARBA" id="ARBA00022676"/>
    </source>
</evidence>
<name>A0A081QLT5_STRMT</name>
<evidence type="ECO:0000313" key="8">
    <source>
        <dbReference type="Proteomes" id="UP000271520"/>
    </source>
</evidence>
<dbReference type="Proteomes" id="UP000028089">
    <property type="component" value="Unassembled WGS sequence"/>
</dbReference>
<keyword evidence="3" id="KW-0479">Metal-binding</keyword>
<dbReference type="EMBL" id="RJPW01000015">
    <property type="protein sequence ID" value="RSJ90104.1"/>
    <property type="molecule type" value="Genomic_DNA"/>
</dbReference>
<keyword evidence="2 4" id="KW-0808">Transferase</keyword>
<dbReference type="InterPro" id="IPR050748">
    <property type="entry name" value="Glycosyltrans_8_dom-fam"/>
</dbReference>
<evidence type="ECO:0000313" key="7">
    <source>
        <dbReference type="Proteomes" id="UP000028089"/>
    </source>
</evidence>
<keyword evidence="1" id="KW-0328">Glycosyltransferase</keyword>
<dbReference type="AlphaFoldDB" id="A0A081QLT5"/>
<evidence type="ECO:0000313" key="4">
    <source>
        <dbReference type="EMBL" id="KEQ43908.1"/>
    </source>
</evidence>
<evidence type="ECO:0000256" key="2">
    <source>
        <dbReference type="ARBA" id="ARBA00022679"/>
    </source>
</evidence>
<dbReference type="GO" id="GO:0016757">
    <property type="term" value="F:glycosyltransferase activity"/>
    <property type="evidence" value="ECO:0007669"/>
    <property type="project" value="UniProtKB-KW"/>
</dbReference>
<comment type="caution">
    <text evidence="4">The sequence shown here is derived from an EMBL/GenBank/DDBJ whole genome shotgun (WGS) entry which is preliminary data.</text>
</comment>
<protein>
    <submittedName>
        <fullName evidence="4">Glycosyl transferase 8 family protein</fullName>
    </submittedName>
    <submittedName>
        <fullName evidence="5">Glycosyltransferase-stabilizing protein Gtf2</fullName>
    </submittedName>
</protein>
<dbReference type="CDD" id="cd04194">
    <property type="entry name" value="GT8_A4GalT_like"/>
    <property type="match status" value="1"/>
</dbReference>
<dbReference type="Gene3D" id="3.90.550.10">
    <property type="entry name" value="Spore Coat Polysaccharide Biosynthesis Protein SpsA, Chain A"/>
    <property type="match status" value="1"/>
</dbReference>
<reference evidence="8 9" key="2">
    <citation type="submission" date="2018-11" db="EMBL/GenBank/DDBJ databases">
        <title>Species Designations Belie Phenotypic and Genotypic Heterogeneity in Oral Streptococci.</title>
        <authorList>
            <person name="Velsko I."/>
        </authorList>
    </citation>
    <scope>NUCLEOTIDE SEQUENCE [LARGE SCALE GENOMIC DNA]</scope>
    <source>
        <strain evidence="5 9">BCA12</strain>
        <strain evidence="6 8">BCC22</strain>
    </source>
</reference>
<dbReference type="PATRIC" id="fig|28037.93.peg.1617"/>
<dbReference type="InterPro" id="IPR029044">
    <property type="entry name" value="Nucleotide-diphossugar_trans"/>
</dbReference>
<dbReference type="RefSeq" id="WP_042751632.1">
    <property type="nucleotide sequence ID" value="NZ_JALDTY010000002.1"/>
</dbReference>
<accession>A0A081QLT5</accession>
<gene>
    <name evidence="6" type="primary">gtf2_3</name>
    <name evidence="5" type="synonym">gtf2_2</name>
    <name evidence="6" type="ORF">D8788_08420</name>
    <name evidence="5" type="ORF">D8855_04030</name>
    <name evidence="4" type="ORF">SK578_1669</name>
</gene>
<dbReference type="GO" id="GO:0046872">
    <property type="term" value="F:metal ion binding"/>
    <property type="evidence" value="ECO:0007669"/>
    <property type="project" value="UniProtKB-KW"/>
</dbReference>
<dbReference type="PANTHER" id="PTHR13778">
    <property type="entry name" value="GLYCOSYLTRANSFERASE 8 DOMAIN-CONTAINING PROTEIN"/>
    <property type="match status" value="1"/>
</dbReference>